<accession>A0A0K0MWN3</accession>
<keyword evidence="2" id="KW-1185">Reference proteome</keyword>
<dbReference type="InterPro" id="IPR009057">
    <property type="entry name" value="Homeodomain-like_sf"/>
</dbReference>
<dbReference type="Proteomes" id="UP000207679">
    <property type="component" value="Segment"/>
</dbReference>
<dbReference type="EMBL" id="KR053198">
    <property type="protein sequence ID" value="AKI28637.1"/>
    <property type="molecule type" value="Genomic_DNA"/>
</dbReference>
<dbReference type="SUPFAM" id="SSF46689">
    <property type="entry name" value="Homeodomain-like"/>
    <property type="match status" value="1"/>
</dbReference>
<protein>
    <submittedName>
        <fullName evidence="1">Uncharacterized protein</fullName>
    </submittedName>
</protein>
<dbReference type="RefSeq" id="YP_009273620.1">
    <property type="nucleotide sequence ID" value="NC_030907.1"/>
</dbReference>
<evidence type="ECO:0000313" key="1">
    <source>
        <dbReference type="EMBL" id="AKI28637.1"/>
    </source>
</evidence>
<evidence type="ECO:0000313" key="2">
    <source>
        <dbReference type="Proteomes" id="UP000207679"/>
    </source>
</evidence>
<name>A0A0K0MWN3_9CAUD</name>
<dbReference type="GeneID" id="28800036"/>
<dbReference type="Pfam" id="PF13384">
    <property type="entry name" value="HTH_23"/>
    <property type="match status" value="1"/>
</dbReference>
<proteinExistence type="predicted"/>
<organism evidence="1 2">
    <name type="scientific">Gordonia phage GMA5</name>
    <dbReference type="NCBI Taxonomy" id="1647472"/>
    <lineage>
        <taxon>Viruses</taxon>
        <taxon>Duplodnaviria</taxon>
        <taxon>Heunggongvirae</taxon>
        <taxon>Uroviricota</taxon>
        <taxon>Caudoviricetes</taxon>
        <taxon>Grutrevirus</taxon>
        <taxon>Grutrevirus GMA5</taxon>
    </lineage>
</organism>
<gene>
    <name evidence="1" type="ORF">GMA5_23</name>
</gene>
<sequence length="64" mass="7320">MNNDQRSRALAVLEDGASYREAARTVGVHRSTVMKALPGYGWTYRQAGEFRAATRDYSRERGRR</sequence>
<dbReference type="KEGG" id="vg:28800036"/>
<reference evidence="1 2" key="1">
    <citation type="journal article" date="2015" name="PLoS ONE">
        <title>Lysis to Kill: Evaluation of the Lytic Abilities, and Genomics of Nine Bacteriophages Infective for Gordonia spp. and Their Potential Use in Activated Sludge Foam Biocontrol.</title>
        <authorList>
            <person name="Dyson Z.A."/>
            <person name="Tucci J."/>
            <person name="Seviour R.J."/>
            <person name="Petrovski S."/>
        </authorList>
    </citation>
    <scope>NUCLEOTIDE SEQUENCE [LARGE SCALE GENOMIC DNA]</scope>
</reference>
<dbReference type="OrthoDB" id="17091at10239"/>
<dbReference type="Gene3D" id="1.10.10.60">
    <property type="entry name" value="Homeodomain-like"/>
    <property type="match status" value="1"/>
</dbReference>